<dbReference type="PATRIC" id="fig|345309.4.peg.3954"/>
<dbReference type="EMBL" id="JZRB01000078">
    <property type="protein sequence ID" value="KJV25158.1"/>
    <property type="molecule type" value="Genomic_DNA"/>
</dbReference>
<organism evidence="1 2">
    <name type="scientific">Luteibacter yeojuensis</name>
    <dbReference type="NCBI Taxonomy" id="345309"/>
    <lineage>
        <taxon>Bacteria</taxon>
        <taxon>Pseudomonadati</taxon>
        <taxon>Pseudomonadota</taxon>
        <taxon>Gammaproteobacteria</taxon>
        <taxon>Lysobacterales</taxon>
        <taxon>Rhodanobacteraceae</taxon>
        <taxon>Luteibacter</taxon>
    </lineage>
</organism>
<protein>
    <recommendedName>
        <fullName evidence="3">DUF2188 domain-containing protein</fullName>
    </recommendedName>
</protein>
<evidence type="ECO:0008006" key="3">
    <source>
        <dbReference type="Google" id="ProtNLM"/>
    </source>
</evidence>
<reference evidence="1 2" key="1">
    <citation type="submission" date="2015-03" db="EMBL/GenBank/DDBJ databases">
        <title>Draft genome sequence of Luteibacter yeojuensis strain SU11.</title>
        <authorList>
            <person name="Sulaiman J."/>
            <person name="Priya K."/>
            <person name="Chan K.-G."/>
        </authorList>
    </citation>
    <scope>NUCLEOTIDE SEQUENCE [LARGE SCALE GENOMIC DNA]</scope>
    <source>
        <strain evidence="1 2">SU11</strain>
    </source>
</reference>
<sequence>MARTILYLPYNAAPRGQWIVRRNADMVGQFPTRDEAFSHARALVAAIRAQRGNEADLKVEDENGNWRYEAIPAEASTTH</sequence>
<dbReference type="AlphaFoldDB" id="A0A0F3K1T6"/>
<dbReference type="Pfam" id="PF09954">
    <property type="entry name" value="DUF2188"/>
    <property type="match status" value="1"/>
</dbReference>
<name>A0A0F3K1T6_9GAMM</name>
<evidence type="ECO:0000313" key="2">
    <source>
        <dbReference type="Proteomes" id="UP000033651"/>
    </source>
</evidence>
<dbReference type="OrthoDB" id="5957896at2"/>
<gene>
    <name evidence="1" type="ORF">VI08_19790</name>
</gene>
<dbReference type="InterPro" id="IPR018691">
    <property type="entry name" value="DUF2188"/>
</dbReference>
<proteinExistence type="predicted"/>
<comment type="caution">
    <text evidence="1">The sequence shown here is derived from an EMBL/GenBank/DDBJ whole genome shotgun (WGS) entry which is preliminary data.</text>
</comment>
<dbReference type="Proteomes" id="UP000033651">
    <property type="component" value="Unassembled WGS sequence"/>
</dbReference>
<dbReference type="RefSeq" id="WP_045831366.1">
    <property type="nucleotide sequence ID" value="NZ_JZRB01000078.1"/>
</dbReference>
<accession>A0A0F3K1T6</accession>
<keyword evidence="2" id="KW-1185">Reference proteome</keyword>
<evidence type="ECO:0000313" key="1">
    <source>
        <dbReference type="EMBL" id="KJV25158.1"/>
    </source>
</evidence>